<evidence type="ECO:0000313" key="4">
    <source>
        <dbReference type="Proteomes" id="UP000663828"/>
    </source>
</evidence>
<dbReference type="Proteomes" id="UP000663828">
    <property type="component" value="Unassembled WGS sequence"/>
</dbReference>
<feature type="domain" description="MATH" evidence="2">
    <location>
        <begin position="36"/>
        <end position="178"/>
    </location>
</feature>
<dbReference type="AlphaFoldDB" id="A0A815Y814"/>
<dbReference type="InterPro" id="IPR002083">
    <property type="entry name" value="MATH/TRAF_dom"/>
</dbReference>
<accession>A0A815Y814</accession>
<protein>
    <recommendedName>
        <fullName evidence="2">MATH domain-containing protein</fullName>
    </recommendedName>
</protein>
<evidence type="ECO:0000256" key="1">
    <source>
        <dbReference type="SAM" id="MobiDB-lite"/>
    </source>
</evidence>
<dbReference type="InterPro" id="IPR049342">
    <property type="entry name" value="TRAF1-6_MATH_dom"/>
</dbReference>
<gene>
    <name evidence="3" type="ORF">XAT740_LOCUS44129</name>
</gene>
<organism evidence="3 4">
    <name type="scientific">Adineta ricciae</name>
    <name type="common">Rotifer</name>
    <dbReference type="NCBI Taxonomy" id="249248"/>
    <lineage>
        <taxon>Eukaryota</taxon>
        <taxon>Metazoa</taxon>
        <taxon>Spiralia</taxon>
        <taxon>Gnathifera</taxon>
        <taxon>Rotifera</taxon>
        <taxon>Eurotatoria</taxon>
        <taxon>Bdelloidea</taxon>
        <taxon>Adinetida</taxon>
        <taxon>Adinetidae</taxon>
        <taxon>Adineta</taxon>
    </lineage>
</organism>
<sequence>MGRYSELKCLLGRSPWQKFQKFASINESQKVSHDFFDNFSGNYSNTGLMFEGGTSIDSPIFYSSPTGYKMRARLSSYGNDSDSRAHLSVFLTLLQGEYDAILRWPFPYNVAFCLFDQTKRSRHIIDMFRPDTNSISFQRPSSDRNVASGIRKFCPLALLQNKDSPYVIDDTMIIKIMVDFVGIPRELLPDMFKMDPGLPPHVQHSRINDISSNFQTIQSTRVAEILQAELQISQNAQYPLSTISPSIQMLHADSAASSLSAEYDDEDSEIEQSHECR</sequence>
<dbReference type="SUPFAM" id="SSF49599">
    <property type="entry name" value="TRAF domain-like"/>
    <property type="match status" value="1"/>
</dbReference>
<dbReference type="EMBL" id="CAJNOR010005550">
    <property type="protein sequence ID" value="CAF1567216.1"/>
    <property type="molecule type" value="Genomic_DNA"/>
</dbReference>
<feature type="region of interest" description="Disordered" evidence="1">
    <location>
        <begin position="258"/>
        <end position="277"/>
    </location>
</feature>
<dbReference type="PANTHER" id="PTHR10131">
    <property type="entry name" value="TNF RECEPTOR ASSOCIATED FACTOR"/>
    <property type="match status" value="1"/>
</dbReference>
<dbReference type="PROSITE" id="PS50144">
    <property type="entry name" value="MATH"/>
    <property type="match status" value="1"/>
</dbReference>
<dbReference type="InterPro" id="IPR008974">
    <property type="entry name" value="TRAF-like"/>
</dbReference>
<dbReference type="PANTHER" id="PTHR10131:SF138">
    <property type="entry name" value="RE66324P"/>
    <property type="match status" value="1"/>
</dbReference>
<reference evidence="3" key="1">
    <citation type="submission" date="2021-02" db="EMBL/GenBank/DDBJ databases">
        <authorList>
            <person name="Nowell W R."/>
        </authorList>
    </citation>
    <scope>NUCLEOTIDE SEQUENCE</scope>
</reference>
<evidence type="ECO:0000313" key="3">
    <source>
        <dbReference type="EMBL" id="CAF1567216.1"/>
    </source>
</evidence>
<keyword evidence="4" id="KW-1185">Reference proteome</keyword>
<dbReference type="GO" id="GO:0005164">
    <property type="term" value="F:tumor necrosis factor receptor binding"/>
    <property type="evidence" value="ECO:0007669"/>
    <property type="project" value="TreeGrafter"/>
</dbReference>
<evidence type="ECO:0000259" key="2">
    <source>
        <dbReference type="PROSITE" id="PS50144"/>
    </source>
</evidence>
<dbReference type="Pfam" id="PF21355">
    <property type="entry name" value="TRAF-mep_MATH"/>
    <property type="match status" value="1"/>
</dbReference>
<proteinExistence type="predicted"/>
<dbReference type="Gene3D" id="2.60.210.10">
    <property type="entry name" value="Apoptosis, Tumor Necrosis Factor Receptor Associated Protein 2, Chain A"/>
    <property type="match status" value="1"/>
</dbReference>
<dbReference type="GO" id="GO:0009898">
    <property type="term" value="C:cytoplasmic side of plasma membrane"/>
    <property type="evidence" value="ECO:0007669"/>
    <property type="project" value="TreeGrafter"/>
</dbReference>
<name>A0A815Y814_ADIRI</name>
<comment type="caution">
    <text evidence="3">The sequence shown here is derived from an EMBL/GenBank/DDBJ whole genome shotgun (WGS) entry which is preliminary data.</text>
</comment>
<dbReference type="GO" id="GO:0043122">
    <property type="term" value="P:regulation of canonical NF-kappaB signal transduction"/>
    <property type="evidence" value="ECO:0007669"/>
    <property type="project" value="TreeGrafter"/>
</dbReference>